<gene>
    <name evidence="4" type="ORF">PSSU_1206</name>
</gene>
<feature type="domain" description="CAAX prenyl protease 2/Lysostaphin resistance protein A-like" evidence="3">
    <location>
        <begin position="136"/>
        <end position="220"/>
    </location>
</feature>
<feature type="region of interest" description="Disordered" evidence="1">
    <location>
        <begin position="353"/>
        <end position="375"/>
    </location>
</feature>
<keyword evidence="2" id="KW-0472">Membrane</keyword>
<feature type="transmembrane region" description="Helical" evidence="2">
    <location>
        <begin position="207"/>
        <end position="230"/>
    </location>
</feature>
<dbReference type="GO" id="GO:0006508">
    <property type="term" value="P:proteolysis"/>
    <property type="evidence" value="ECO:0007669"/>
    <property type="project" value="UniProtKB-KW"/>
</dbReference>
<feature type="compositionally biased region" description="Basic and acidic residues" evidence="1">
    <location>
        <begin position="424"/>
        <end position="436"/>
    </location>
</feature>
<keyword evidence="4" id="KW-0645">Protease</keyword>
<dbReference type="Proteomes" id="UP000216454">
    <property type="component" value="Unassembled WGS sequence"/>
</dbReference>
<dbReference type="GO" id="GO:0080120">
    <property type="term" value="P:CAAX-box protein maturation"/>
    <property type="evidence" value="ECO:0007669"/>
    <property type="project" value="UniProtKB-ARBA"/>
</dbReference>
<feature type="region of interest" description="Disordered" evidence="1">
    <location>
        <begin position="404"/>
        <end position="446"/>
    </location>
</feature>
<feature type="transmembrane region" description="Helical" evidence="2">
    <location>
        <begin position="25"/>
        <end position="50"/>
    </location>
</feature>
<evidence type="ECO:0000256" key="2">
    <source>
        <dbReference type="SAM" id="Phobius"/>
    </source>
</evidence>
<feature type="compositionally biased region" description="Low complexity" evidence="1">
    <location>
        <begin position="404"/>
        <end position="420"/>
    </location>
</feature>
<name>A0A261EUM6_9BIFI</name>
<proteinExistence type="predicted"/>
<dbReference type="Pfam" id="PF02517">
    <property type="entry name" value="Rce1-like"/>
    <property type="match status" value="1"/>
</dbReference>
<comment type="caution">
    <text evidence="4">The sequence shown here is derived from an EMBL/GenBank/DDBJ whole genome shotgun (WGS) entry which is preliminary data.</text>
</comment>
<keyword evidence="4" id="KW-0378">Hydrolase</keyword>
<dbReference type="PANTHER" id="PTHR36435">
    <property type="entry name" value="SLR1288 PROTEIN"/>
    <property type="match status" value="1"/>
</dbReference>
<feature type="transmembrane region" description="Helical" evidence="2">
    <location>
        <begin position="175"/>
        <end position="201"/>
    </location>
</feature>
<dbReference type="AlphaFoldDB" id="A0A261EUM6"/>
<reference evidence="4 5" key="1">
    <citation type="journal article" date="2017" name="BMC Genomics">
        <title>Comparative genomic and phylogenomic analyses of the Bifidobacteriaceae family.</title>
        <authorList>
            <person name="Lugli G.A."/>
            <person name="Milani C."/>
            <person name="Turroni F."/>
            <person name="Duranti S."/>
            <person name="Mancabelli L."/>
            <person name="Mangifesta M."/>
            <person name="Ferrario C."/>
            <person name="Modesto M."/>
            <person name="Mattarelli P."/>
            <person name="Jiri K."/>
            <person name="van Sinderen D."/>
            <person name="Ventura M."/>
        </authorList>
    </citation>
    <scope>NUCLEOTIDE SEQUENCE [LARGE SCALE GENOMIC DNA]</scope>
    <source>
        <strain evidence="4 5">DSM 24744</strain>
    </source>
</reference>
<dbReference type="InterPro" id="IPR052710">
    <property type="entry name" value="CAAX_protease"/>
</dbReference>
<evidence type="ECO:0000313" key="5">
    <source>
        <dbReference type="Proteomes" id="UP000216454"/>
    </source>
</evidence>
<organism evidence="4 5">
    <name type="scientific">Pseudoscardovia suis</name>
    <dbReference type="NCBI Taxonomy" id="987063"/>
    <lineage>
        <taxon>Bacteria</taxon>
        <taxon>Bacillati</taxon>
        <taxon>Actinomycetota</taxon>
        <taxon>Actinomycetes</taxon>
        <taxon>Bifidobacteriales</taxon>
        <taxon>Bifidobacteriaceae</taxon>
        <taxon>Pseudoscardovia</taxon>
    </lineage>
</organism>
<evidence type="ECO:0000259" key="3">
    <source>
        <dbReference type="Pfam" id="PF02517"/>
    </source>
</evidence>
<feature type="transmembrane region" description="Helical" evidence="2">
    <location>
        <begin position="87"/>
        <end position="107"/>
    </location>
</feature>
<feature type="transmembrane region" description="Helical" evidence="2">
    <location>
        <begin position="237"/>
        <end position="257"/>
    </location>
</feature>
<dbReference type="InterPro" id="IPR003675">
    <property type="entry name" value="Rce1/LyrA-like_dom"/>
</dbReference>
<keyword evidence="2" id="KW-1133">Transmembrane helix</keyword>
<keyword evidence="5" id="KW-1185">Reference proteome</keyword>
<dbReference type="EMBL" id="MWWQ01000012">
    <property type="protein sequence ID" value="OZG50558.1"/>
    <property type="molecule type" value="Genomic_DNA"/>
</dbReference>
<evidence type="ECO:0000256" key="1">
    <source>
        <dbReference type="SAM" id="MobiDB-lite"/>
    </source>
</evidence>
<sequence>MSTVSTTKRETSSDASSRLRRAHPAVWSIAVPVGALAVWEVISVVLVVALPDAGDGVLSIAADLLIAPALVWFYLHTRGATTPAKTRWTWLLVVGLCMLMLVEYFSAQSLYAGLSALAPADAQGNYQEQMFDQDEVSFYILAVAVAPPVEELLYRGVLYGRMRSINVWLANVVQIVLFTIAHPVITFVPVIAMFAFFQALIFEMTGRLWVCMVAHALANSGLLLLLYSAVGLGIDTIALSVSIPLYLIVWALLVWIYCRVRNSKAPVEETHKREFDEQTRQQRWDRTRAKLAAAHVHVTADGKTLVAAPFFCGGYPALHRGYPAYRGYPAPPVYSPYPGAGYGGSAYPQYRQPFPQAPYPGKSLPQAPYPTQPYPVQLRSAQPYSVQPYSVQPYQDRARFMPPAQAAPGASAAPNAPAAADSGDNDHYHAGADQRGNDQSPVNAEH</sequence>
<evidence type="ECO:0000313" key="4">
    <source>
        <dbReference type="EMBL" id="OZG50558.1"/>
    </source>
</evidence>
<dbReference type="PANTHER" id="PTHR36435:SF1">
    <property type="entry name" value="CAAX AMINO TERMINAL PROTEASE FAMILY PROTEIN"/>
    <property type="match status" value="1"/>
</dbReference>
<accession>A0A261EUM6</accession>
<protein>
    <submittedName>
        <fullName evidence="4">CAAX protease self-immunity</fullName>
    </submittedName>
</protein>
<feature type="transmembrane region" description="Helical" evidence="2">
    <location>
        <begin position="56"/>
        <end position="75"/>
    </location>
</feature>
<keyword evidence="2" id="KW-0812">Transmembrane</keyword>
<feature type="compositionally biased region" description="Polar residues" evidence="1">
    <location>
        <begin position="437"/>
        <end position="446"/>
    </location>
</feature>
<dbReference type="GO" id="GO:0004175">
    <property type="term" value="F:endopeptidase activity"/>
    <property type="evidence" value="ECO:0007669"/>
    <property type="project" value="UniProtKB-ARBA"/>
</dbReference>